<name>A0A0F7ZSD1_9HYPO</name>
<gene>
    <name evidence="2" type="ORF">HIM_09452</name>
</gene>
<evidence type="ECO:0000313" key="3">
    <source>
        <dbReference type="Proteomes" id="UP000054481"/>
    </source>
</evidence>
<organism evidence="2 3">
    <name type="scientific">Hirsutella minnesotensis 3608</name>
    <dbReference type="NCBI Taxonomy" id="1043627"/>
    <lineage>
        <taxon>Eukaryota</taxon>
        <taxon>Fungi</taxon>
        <taxon>Dikarya</taxon>
        <taxon>Ascomycota</taxon>
        <taxon>Pezizomycotina</taxon>
        <taxon>Sordariomycetes</taxon>
        <taxon>Hypocreomycetidae</taxon>
        <taxon>Hypocreales</taxon>
        <taxon>Ophiocordycipitaceae</taxon>
        <taxon>Hirsutella</taxon>
    </lineage>
</organism>
<feature type="region of interest" description="Disordered" evidence="1">
    <location>
        <begin position="1"/>
        <end position="43"/>
    </location>
</feature>
<dbReference type="Proteomes" id="UP000054481">
    <property type="component" value="Unassembled WGS sequence"/>
</dbReference>
<feature type="region of interest" description="Disordered" evidence="1">
    <location>
        <begin position="69"/>
        <end position="91"/>
    </location>
</feature>
<proteinExistence type="predicted"/>
<accession>A0A0F7ZSD1</accession>
<feature type="compositionally biased region" description="Basic and acidic residues" evidence="1">
    <location>
        <begin position="69"/>
        <end position="78"/>
    </location>
</feature>
<evidence type="ECO:0000313" key="2">
    <source>
        <dbReference type="EMBL" id="KJZ71153.1"/>
    </source>
</evidence>
<evidence type="ECO:0000256" key="1">
    <source>
        <dbReference type="SAM" id="MobiDB-lite"/>
    </source>
</evidence>
<dbReference type="AlphaFoldDB" id="A0A0F7ZSD1"/>
<protein>
    <submittedName>
        <fullName evidence="2">Uncharacterized protein</fullName>
    </submittedName>
</protein>
<reference evidence="2 3" key="1">
    <citation type="journal article" date="2014" name="Genome Biol. Evol.">
        <title>Comparative genomics and transcriptomics analyses reveal divergent lifestyle features of nematode endoparasitic fungus Hirsutella minnesotensis.</title>
        <authorList>
            <person name="Lai Y."/>
            <person name="Liu K."/>
            <person name="Zhang X."/>
            <person name="Zhang X."/>
            <person name="Li K."/>
            <person name="Wang N."/>
            <person name="Shu C."/>
            <person name="Wu Y."/>
            <person name="Wang C."/>
            <person name="Bushley K.E."/>
            <person name="Xiang M."/>
            <person name="Liu X."/>
        </authorList>
    </citation>
    <scope>NUCLEOTIDE SEQUENCE [LARGE SCALE GENOMIC DNA]</scope>
    <source>
        <strain evidence="2 3">3608</strain>
    </source>
</reference>
<sequence>MAAPAQTDMDETQFPGRQGPSISPMSAANARVVPRQSRPANINGVIGKLHDSFEPRTIPMSLRLASARRLVETPRDTRQPVSESQPSNRERTCLGCCCNAFIHLHHSARRLLSPGCAQTPSTQPDSVSNPAMVS</sequence>
<dbReference type="EMBL" id="KQ030586">
    <property type="protein sequence ID" value="KJZ71153.1"/>
    <property type="molecule type" value="Genomic_DNA"/>
</dbReference>
<keyword evidence="3" id="KW-1185">Reference proteome</keyword>